<dbReference type="SUPFAM" id="SSF52540">
    <property type="entry name" value="P-loop containing nucleoside triphosphate hydrolases"/>
    <property type="match status" value="1"/>
</dbReference>
<name>A0A4V3CYY5_9FIRM</name>
<dbReference type="InterPro" id="IPR027417">
    <property type="entry name" value="P-loop_NTPase"/>
</dbReference>
<dbReference type="Pfam" id="PF13175">
    <property type="entry name" value="AAA_15"/>
    <property type="match status" value="1"/>
</dbReference>
<dbReference type="Proteomes" id="UP000295176">
    <property type="component" value="Unassembled WGS sequence"/>
</dbReference>
<dbReference type="EMBL" id="SNXX01000008">
    <property type="protein sequence ID" value="TDP95948.1"/>
    <property type="molecule type" value="Genomic_DNA"/>
</dbReference>
<organism evidence="2 3">
    <name type="scientific">Halanaerobium saccharolyticum</name>
    <dbReference type="NCBI Taxonomy" id="43595"/>
    <lineage>
        <taxon>Bacteria</taxon>
        <taxon>Bacillati</taxon>
        <taxon>Bacillota</taxon>
        <taxon>Clostridia</taxon>
        <taxon>Halanaerobiales</taxon>
        <taxon>Halanaerobiaceae</taxon>
        <taxon>Halanaerobium</taxon>
    </lineage>
</organism>
<evidence type="ECO:0000313" key="2">
    <source>
        <dbReference type="EMBL" id="TDP95948.1"/>
    </source>
</evidence>
<accession>A0A4V3CYY5</accession>
<sequence length="79" mass="8835">MGIKKIKVSNFKSFKELEIDLNQFNVLVGANAAGKSSFIQIFDFIRDIIKSGLSNAISMQGGVEYLRNLNIIKLKSKIE</sequence>
<gene>
    <name evidence="2" type="ORF">C7957_10833</name>
</gene>
<comment type="caution">
    <text evidence="2">The sequence shown here is derived from an EMBL/GenBank/DDBJ whole genome shotgun (WGS) entry which is preliminary data.</text>
</comment>
<protein>
    <submittedName>
        <fullName evidence="2">AAA ATPase-like protein</fullName>
    </submittedName>
</protein>
<dbReference type="PANTHER" id="PTHR40396:SF1">
    <property type="entry name" value="ATPASE AAA-TYPE CORE DOMAIN-CONTAINING PROTEIN"/>
    <property type="match status" value="1"/>
</dbReference>
<dbReference type="PANTHER" id="PTHR40396">
    <property type="entry name" value="ATPASE-LIKE PROTEIN"/>
    <property type="match status" value="1"/>
</dbReference>
<dbReference type="RefSeq" id="WP_208108964.1">
    <property type="nucleotide sequence ID" value="NZ_SNXX01000008.1"/>
</dbReference>
<feature type="domain" description="Endonuclease GajA/Old nuclease/RecF-like AAA" evidence="1">
    <location>
        <begin position="1"/>
        <end position="45"/>
    </location>
</feature>
<dbReference type="Gene3D" id="3.40.50.300">
    <property type="entry name" value="P-loop containing nucleotide triphosphate hydrolases"/>
    <property type="match status" value="1"/>
</dbReference>
<dbReference type="AlphaFoldDB" id="A0A4V3CYY5"/>
<evidence type="ECO:0000313" key="3">
    <source>
        <dbReference type="Proteomes" id="UP000295176"/>
    </source>
</evidence>
<evidence type="ECO:0000259" key="1">
    <source>
        <dbReference type="Pfam" id="PF13175"/>
    </source>
</evidence>
<dbReference type="InterPro" id="IPR041685">
    <property type="entry name" value="AAA_GajA/Old/RecF-like"/>
</dbReference>
<proteinExistence type="predicted"/>
<reference evidence="2 3" key="1">
    <citation type="submission" date="2019-03" db="EMBL/GenBank/DDBJ databases">
        <title>Subsurface microbial communities from deep shales in Ohio and West Virginia, USA.</title>
        <authorList>
            <person name="Wrighton K."/>
        </authorList>
    </citation>
    <scope>NUCLEOTIDE SEQUENCE [LARGE SCALE GENOMIC DNA]</scope>
    <source>
        <strain evidence="2 3">MSL 7</strain>
    </source>
</reference>